<dbReference type="PANTHER" id="PTHR47369:SF2">
    <property type="entry name" value="BTB_POZ DOMAIN-CONTAINING PROTEIN 2"/>
    <property type="match status" value="1"/>
</dbReference>
<comment type="caution">
    <text evidence="3">The sequence shown here is derived from an EMBL/GenBank/DDBJ whole genome shotgun (WGS) entry which is preliminary data.</text>
</comment>
<sequence>MFGEPRNTFWCIRDMHTSPAFVNGQSSSHNGTYLNPSSSANESVHDPESSSTSDAHSRDQSQSVTHCESIVNHLYHFGFQSGNYADTVLHVHQNTYHLHAIILSRSPYLVHLMSTSPQVASQRVIYVPLEQDSEGFATALGYLYSPASLALVRPENARGVLAAGCLLGGMDDLCNYAYDVCRQGINLETIASWLALVNMIPSDGAEMPDSSPLPSSIFGFYAQRFRSDVLHFLMVTLPASLDSGDPVAPSRSDPASLPSTASGRDTLLRIFSQTPFDIFKEAVESPIFQIGSEQTRFQFAKDAIQLRKRGIARSAGAEEAVVLAFVGGGTGGSAVHVTRKVRRKNLWKVNAV</sequence>
<feature type="domain" description="BTB" evidence="2">
    <location>
        <begin position="85"/>
        <end position="145"/>
    </location>
</feature>
<gene>
    <name evidence="3" type="ORF">EDB92DRAFT_1966026</name>
</gene>
<dbReference type="InterPro" id="IPR011333">
    <property type="entry name" value="SKP1/BTB/POZ_sf"/>
</dbReference>
<proteinExistence type="predicted"/>
<protein>
    <recommendedName>
        <fullName evidence="2">BTB domain-containing protein</fullName>
    </recommendedName>
</protein>
<dbReference type="Gene3D" id="3.30.710.10">
    <property type="entry name" value="Potassium Channel Kv1.1, Chain A"/>
    <property type="match status" value="1"/>
</dbReference>
<keyword evidence="4" id="KW-1185">Reference proteome</keyword>
<dbReference type="AlphaFoldDB" id="A0AAD4LTG1"/>
<dbReference type="PANTHER" id="PTHR47369">
    <property type="entry name" value="BTB/POZ DOMAIN-CONTAINING PROTEIN"/>
    <property type="match status" value="1"/>
</dbReference>
<dbReference type="InterPro" id="IPR000210">
    <property type="entry name" value="BTB/POZ_dom"/>
</dbReference>
<evidence type="ECO:0000256" key="1">
    <source>
        <dbReference type="SAM" id="MobiDB-lite"/>
    </source>
</evidence>
<feature type="region of interest" description="Disordered" evidence="1">
    <location>
        <begin position="22"/>
        <end position="62"/>
    </location>
</feature>
<dbReference type="SUPFAM" id="SSF54695">
    <property type="entry name" value="POZ domain"/>
    <property type="match status" value="1"/>
</dbReference>
<evidence type="ECO:0000259" key="2">
    <source>
        <dbReference type="PROSITE" id="PS50097"/>
    </source>
</evidence>
<dbReference type="PROSITE" id="PS50097">
    <property type="entry name" value="BTB"/>
    <property type="match status" value="1"/>
</dbReference>
<name>A0AAD4LTG1_9AGAM</name>
<dbReference type="EMBL" id="JAKELL010000001">
    <property type="protein sequence ID" value="KAH9001626.1"/>
    <property type="molecule type" value="Genomic_DNA"/>
</dbReference>
<evidence type="ECO:0000313" key="4">
    <source>
        <dbReference type="Proteomes" id="UP001201163"/>
    </source>
</evidence>
<feature type="compositionally biased region" description="Polar residues" evidence="1">
    <location>
        <begin position="49"/>
        <end position="62"/>
    </location>
</feature>
<reference evidence="3" key="1">
    <citation type="submission" date="2022-01" db="EMBL/GenBank/DDBJ databases">
        <title>Comparative genomics reveals a dynamic genome evolution in the ectomycorrhizal milk-cap (Lactarius) mushrooms.</title>
        <authorList>
            <consortium name="DOE Joint Genome Institute"/>
            <person name="Lebreton A."/>
            <person name="Tang N."/>
            <person name="Kuo A."/>
            <person name="LaButti K."/>
            <person name="Drula E."/>
            <person name="Barry K."/>
            <person name="Clum A."/>
            <person name="Lipzen A."/>
            <person name="Mousain D."/>
            <person name="Ng V."/>
            <person name="Wang R."/>
            <person name="Wang X."/>
            <person name="Dai Y."/>
            <person name="Henrissat B."/>
            <person name="Grigoriev I.V."/>
            <person name="Guerin-Laguette A."/>
            <person name="Yu F."/>
            <person name="Martin F.M."/>
        </authorList>
    </citation>
    <scope>NUCLEOTIDE SEQUENCE</scope>
    <source>
        <strain evidence="3">QP</strain>
    </source>
</reference>
<evidence type="ECO:0000313" key="3">
    <source>
        <dbReference type="EMBL" id="KAH9001626.1"/>
    </source>
</evidence>
<organism evidence="3 4">
    <name type="scientific">Lactarius akahatsu</name>
    <dbReference type="NCBI Taxonomy" id="416441"/>
    <lineage>
        <taxon>Eukaryota</taxon>
        <taxon>Fungi</taxon>
        <taxon>Dikarya</taxon>
        <taxon>Basidiomycota</taxon>
        <taxon>Agaricomycotina</taxon>
        <taxon>Agaricomycetes</taxon>
        <taxon>Russulales</taxon>
        <taxon>Russulaceae</taxon>
        <taxon>Lactarius</taxon>
    </lineage>
</organism>
<dbReference type="Proteomes" id="UP001201163">
    <property type="component" value="Unassembled WGS sequence"/>
</dbReference>
<feature type="compositionally biased region" description="Polar residues" evidence="1">
    <location>
        <begin position="23"/>
        <end position="42"/>
    </location>
</feature>
<accession>A0AAD4LTG1</accession>